<dbReference type="STRING" id="1179773.BN6_77130"/>
<evidence type="ECO:0000259" key="4">
    <source>
        <dbReference type="PROSITE" id="PS50837"/>
    </source>
</evidence>
<accession>K0KDS6</accession>
<dbReference type="SUPFAM" id="SSF50960">
    <property type="entry name" value="TolB, C-terminal domain"/>
    <property type="match status" value="1"/>
</dbReference>
<dbReference type="eggNOG" id="COG5635">
    <property type="taxonomic scope" value="Bacteria"/>
</dbReference>
<dbReference type="PANTHER" id="PTHR44019">
    <property type="entry name" value="WD REPEAT-CONTAINING PROTEIN 55"/>
    <property type="match status" value="1"/>
</dbReference>
<dbReference type="SUPFAM" id="SSF50998">
    <property type="entry name" value="Quinoprotein alcohol dehydrogenase-like"/>
    <property type="match status" value="1"/>
</dbReference>
<feature type="repeat" description="WD" evidence="3">
    <location>
        <begin position="1677"/>
        <end position="1718"/>
    </location>
</feature>
<dbReference type="PATRIC" id="fig|1179773.3.peg.7789"/>
<feature type="domain" description="NACHT" evidence="4">
    <location>
        <begin position="661"/>
        <end position="779"/>
    </location>
</feature>
<feature type="repeat" description="WD" evidence="3">
    <location>
        <begin position="1355"/>
        <end position="1396"/>
    </location>
</feature>
<dbReference type="InterPro" id="IPR009003">
    <property type="entry name" value="Peptidase_S1_PA"/>
</dbReference>
<feature type="repeat" description="WD" evidence="3">
    <location>
        <begin position="1196"/>
        <end position="1237"/>
    </location>
</feature>
<keyword evidence="1 3" id="KW-0853">WD repeat</keyword>
<dbReference type="InterPro" id="IPR029052">
    <property type="entry name" value="Metallo-depent_PP-like"/>
</dbReference>
<evidence type="ECO:0000256" key="2">
    <source>
        <dbReference type="ARBA" id="ARBA00022737"/>
    </source>
</evidence>
<keyword evidence="6" id="KW-1185">Reference proteome</keyword>
<dbReference type="eggNOG" id="COG3591">
    <property type="taxonomic scope" value="Bacteria"/>
</dbReference>
<protein>
    <recommendedName>
        <fullName evidence="4">NACHT domain-containing protein</fullName>
    </recommendedName>
</protein>
<dbReference type="HOGENOM" id="CLU_002061_0_0_11"/>
<dbReference type="Pfam" id="PF05729">
    <property type="entry name" value="NACHT"/>
    <property type="match status" value="1"/>
</dbReference>
<dbReference type="eggNOG" id="COG2319">
    <property type="taxonomic scope" value="Bacteria"/>
</dbReference>
<dbReference type="Gene3D" id="2.160.20.80">
    <property type="entry name" value="E3 ubiquitin-protein ligase SopA"/>
    <property type="match status" value="1"/>
</dbReference>
<dbReference type="BioCyc" id="SESP1179773:BN6_RS37290-MONOMER"/>
<dbReference type="SMART" id="SM00320">
    <property type="entry name" value="WD40"/>
    <property type="match status" value="12"/>
</dbReference>
<keyword evidence="2" id="KW-0677">Repeat</keyword>
<dbReference type="InterPro" id="IPR011047">
    <property type="entry name" value="Quinoprotein_ADH-like_sf"/>
</dbReference>
<feature type="repeat" description="WD" evidence="3">
    <location>
        <begin position="1596"/>
        <end position="1637"/>
    </location>
</feature>
<dbReference type="InterPro" id="IPR054571">
    <property type="entry name" value="NA-iREase3_dom"/>
</dbReference>
<reference evidence="5 6" key="1">
    <citation type="journal article" date="2012" name="BMC Genomics">
        <title>Complete genome sequence of Saccharothrix espanaensis DSM 44229T and comparison to the other completely sequenced Pseudonocardiaceae.</title>
        <authorList>
            <person name="Strobel T."/>
            <person name="Al-Dilaimi A."/>
            <person name="Blom J."/>
            <person name="Gessner A."/>
            <person name="Kalinowski J."/>
            <person name="Luzhetska M."/>
            <person name="Puhler A."/>
            <person name="Szczepanowski R."/>
            <person name="Bechthold A."/>
            <person name="Ruckert C."/>
        </authorList>
    </citation>
    <scope>NUCLEOTIDE SEQUENCE [LARGE SCALE GENOMIC DNA]</scope>
    <source>
        <strain evidence="6">ATCC 51144 / DSM 44229 / JCM 9112 / NBRC 15066 / NRRL 15764</strain>
    </source>
</reference>
<dbReference type="Proteomes" id="UP000006281">
    <property type="component" value="Chromosome"/>
</dbReference>
<dbReference type="InterPro" id="IPR019775">
    <property type="entry name" value="WD40_repeat_CS"/>
</dbReference>
<dbReference type="PROSITE" id="PS50082">
    <property type="entry name" value="WD_REPEATS_2"/>
    <property type="match status" value="4"/>
</dbReference>
<dbReference type="PROSITE" id="PS50294">
    <property type="entry name" value="WD_REPEATS_REGION"/>
    <property type="match status" value="3"/>
</dbReference>
<dbReference type="SUPFAM" id="SSF50969">
    <property type="entry name" value="YVTN repeat-like/Quinoprotein amine dehydrogenase"/>
    <property type="match status" value="1"/>
</dbReference>
<evidence type="ECO:0000256" key="3">
    <source>
        <dbReference type="PROSITE-ProRule" id="PRU00221"/>
    </source>
</evidence>
<evidence type="ECO:0000313" key="5">
    <source>
        <dbReference type="EMBL" id="CCH34934.1"/>
    </source>
</evidence>
<gene>
    <name evidence="5" type="ordered locus">BN6_77130</name>
</gene>
<organism evidence="5 6">
    <name type="scientific">Saccharothrix espanaensis (strain ATCC 51144 / DSM 44229 / JCM 9112 / NBRC 15066 / NRRL 15764)</name>
    <dbReference type="NCBI Taxonomy" id="1179773"/>
    <lineage>
        <taxon>Bacteria</taxon>
        <taxon>Bacillati</taxon>
        <taxon>Actinomycetota</taxon>
        <taxon>Actinomycetes</taxon>
        <taxon>Pseudonocardiales</taxon>
        <taxon>Pseudonocardiaceae</taxon>
        <taxon>Saccharothrix</taxon>
    </lineage>
</organism>
<evidence type="ECO:0000313" key="6">
    <source>
        <dbReference type="Proteomes" id="UP000006281"/>
    </source>
</evidence>
<dbReference type="PROSITE" id="PS00678">
    <property type="entry name" value="WD_REPEATS_1"/>
    <property type="match status" value="2"/>
</dbReference>
<dbReference type="OrthoDB" id="414967at2"/>
<dbReference type="RefSeq" id="WP_015105043.1">
    <property type="nucleotide sequence ID" value="NC_019673.1"/>
</dbReference>
<dbReference type="Pfam" id="PF22739">
    <property type="entry name" value="NA-iREase3"/>
    <property type="match status" value="1"/>
</dbReference>
<sequence>MWYEYAMPAGSLPTSVVRFVDGSGRTVGAGVVCTRTQVVTCAHVVNLALGRDHRDPDRPTGPVRIEFAALPGVTADGSVRLWLPPPPREGVVGDDVCVLRLDVPAEVTPAKLITTPPRPGHLVDVFGFPPDRPDGAWVRAAVRGQVAGRLLQLDSESALRVRPGYSGAPVWDPETDRVVGMIATAAANDSYAVPSDLLRTAWEHRTGTPGDKVDVLHVAGTRFGSDDRWFGPLHRALGDARPDLVVFTGDLTANGRPSECERGFRFLANLAEAVELPRDRVVVVPGATDVNLLACKAYFAQEEALEQHPVPPYWPKWGPFAAAFDKFYDGAASFTPDEPWTLFEVPDLSVVVAGLNSTFHDSHLGSIAALGERQADRFNALLRDYRQRGWLRLGAVHRRPSDSAARHVQLSLCLIGDGEVRDGYPWTTGSPVPQAAVRPRSFQLISLRPQDFSRTTWEFDGEWAETGVEITAGEWLAPATFGMSPAAPPRRPQARGTFFERVHEATVVSHPTATVTPRPDQAYLRVSKPREGGGFEQWPVGVAAGPGLAEDVDRFVEQVHSSFAAADPAVPSELVYSGPPAGSDVVAGAQRRGVRLRSFVEYQGLLDLRTLAQRQAQRLVRDQIYPPELYVPQRFTIVGAHEVHEDVLGQVVDWLGREAARFVMVLGDFGRGKSFLLRQLTRSLPEHLPGLLPVLVELRSLEKAPTLDELLAQHLVREGVDVVDIAKLRYMIRSGRLALLFDGFDELELRVGYDNAADYLGTLLNAVTDRAKVVLTSRTQHFRSANQVLTALGQQVSALTAGRGVVLEDFTDGQIRDFLTRHYKGDAGRAERRFTLIGAISDLLGLSRNPRMLSFIADLDEARLLEIRREHGRISAAELYRELVDYWLVLEANRQEHRYGTPSFDAAERLAACTSLALRLWESTAATVQTSDLAETVVATLTRLAERGYSIDQAAQAVGSGTLLVRTEDGFAFVHQSVMEWLVAKVAADDLRAGQPRVPVVGRKMSKLMVDFFCDLAGHDEVVRWARGVLADLAAGEAAKQNAAAVVERLNAAVRWELSGVDLRTTDLSKLDLRGANLTGVDLSGLRLVGQDLRDANLTDADLRGVRLHGGDLTGAVLTGSRWERAALLGVAGVEDRPELERAAISGRDPAEVMIRPVGEDVTAVAFSPDGALVALAREHVVELFDLKAGRTVRVWRRRERPVVQVAFSPDGRLLATVEDDRHAYVWDADTGRLQYTVPELVRTVAFEAKAGDLVALCVEGSLRVFDLRTHEQHLLETDTFDRMSMSHDGIWLAAVSGDRLMVWEMTTDYLRILHVDGDLEHLAVAPDGSTVATSRVDESVQLVEVSSGRLLRTVAFGSGDVAGIVFSPDATRVATISHNAKVTVWDVATDQVITSFPSGLFGPYRAVFSPDGTQIAMASDRGSAGLYDAGTGSYLSELSNDWQYGAAVEFVADGLVSAHGNALRYWDTRAGRVTFEQVHESVINVLGVAPDGERVAVVRVDGSSSIVRLGVDADSPLIVDAELRSVSFTPDGRGLVGVTTDGLQVTWTDVVGSIQPPATGDRATCLVCSPDGNRIVVGYEDGSARIWHRGGPVELLGHRLEVTAVAFSPDGGLVATASVDGLVMLWSLDGEPLLTITVGRTVWAVEFAPDGERLATAVSDGRAMTWALDGRLLVTFIGHTAAVRDLSFSPDGAELATASEDGTTRRWDSVTGAVLATLVHVDSHRYVLVMPDGSYNSPSGPTDEVFWAVRQCWFAAGELDPYYPEVRRLDAR</sequence>
<dbReference type="Gene3D" id="2.130.10.10">
    <property type="entry name" value="YVTN repeat-like/Quinoprotein amine dehydrogenase"/>
    <property type="match status" value="4"/>
</dbReference>
<dbReference type="InterPro" id="IPR001680">
    <property type="entry name" value="WD40_rpt"/>
</dbReference>
<dbReference type="InterPro" id="IPR011044">
    <property type="entry name" value="Quino_amine_DH_bsu"/>
</dbReference>
<dbReference type="Pfam" id="PF07676">
    <property type="entry name" value="PD40"/>
    <property type="match status" value="1"/>
</dbReference>
<dbReference type="Gene3D" id="3.60.21.10">
    <property type="match status" value="1"/>
</dbReference>
<dbReference type="SUPFAM" id="SSF52540">
    <property type="entry name" value="P-loop containing nucleoside triphosphate hydrolases"/>
    <property type="match status" value="1"/>
</dbReference>
<dbReference type="KEGG" id="sesp:BN6_77130"/>
<dbReference type="SUPFAM" id="SSF50494">
    <property type="entry name" value="Trypsin-like serine proteases"/>
    <property type="match status" value="1"/>
</dbReference>
<evidence type="ECO:0000256" key="1">
    <source>
        <dbReference type="ARBA" id="ARBA00022574"/>
    </source>
</evidence>
<dbReference type="eggNOG" id="COG1357">
    <property type="taxonomic scope" value="Bacteria"/>
</dbReference>
<proteinExistence type="predicted"/>
<dbReference type="InterPro" id="IPR011659">
    <property type="entry name" value="WD40"/>
</dbReference>
<dbReference type="Pfam" id="PF13365">
    <property type="entry name" value="Trypsin_2"/>
    <property type="match status" value="1"/>
</dbReference>
<dbReference type="PANTHER" id="PTHR44019:SF8">
    <property type="entry name" value="POC1 CENTRIOLAR PROTEIN HOMOLOG"/>
    <property type="match status" value="1"/>
</dbReference>
<dbReference type="InterPro" id="IPR027417">
    <property type="entry name" value="P-loop_NTPase"/>
</dbReference>
<dbReference type="InterPro" id="IPR007111">
    <property type="entry name" value="NACHT_NTPase"/>
</dbReference>
<dbReference type="InterPro" id="IPR001646">
    <property type="entry name" value="5peptide_repeat"/>
</dbReference>
<name>K0KDS6_SACES</name>
<dbReference type="Pfam" id="PF00805">
    <property type="entry name" value="Pentapeptide"/>
    <property type="match status" value="1"/>
</dbReference>
<dbReference type="SUPFAM" id="SSF56300">
    <property type="entry name" value="Metallo-dependent phosphatases"/>
    <property type="match status" value="1"/>
</dbReference>
<dbReference type="EMBL" id="HE804045">
    <property type="protein sequence ID" value="CCH34934.1"/>
    <property type="molecule type" value="Genomic_DNA"/>
</dbReference>
<dbReference type="InterPro" id="IPR015943">
    <property type="entry name" value="WD40/YVTN_repeat-like_dom_sf"/>
</dbReference>
<dbReference type="eggNOG" id="COG1409">
    <property type="taxonomic scope" value="Bacteria"/>
</dbReference>
<dbReference type="SUPFAM" id="SSF141571">
    <property type="entry name" value="Pentapeptide repeat-like"/>
    <property type="match status" value="1"/>
</dbReference>
<dbReference type="Gene3D" id="3.40.50.300">
    <property type="entry name" value="P-loop containing nucleotide triphosphate hydrolases"/>
    <property type="match status" value="1"/>
</dbReference>
<dbReference type="Pfam" id="PF00400">
    <property type="entry name" value="WD40"/>
    <property type="match status" value="5"/>
</dbReference>
<dbReference type="InterPro" id="IPR050505">
    <property type="entry name" value="WDR55/POC1"/>
</dbReference>
<dbReference type="PROSITE" id="PS50837">
    <property type="entry name" value="NACHT"/>
    <property type="match status" value="1"/>
</dbReference>